<dbReference type="Proteomes" id="UP000332933">
    <property type="component" value="Unassembled WGS sequence"/>
</dbReference>
<dbReference type="AlphaFoldDB" id="A0A485LCI7"/>
<reference evidence="1" key="2">
    <citation type="submission" date="2019-06" db="EMBL/GenBank/DDBJ databases">
        <title>Genomics analysis of Aphanomyces spp. identifies a new class of oomycete effector associated with host adaptation.</title>
        <authorList>
            <person name="Gaulin E."/>
        </authorList>
    </citation>
    <scope>NUCLEOTIDE SEQUENCE</scope>
    <source>
        <strain evidence="1">CBS 578.67</strain>
    </source>
</reference>
<dbReference type="EMBL" id="VJMH01006412">
    <property type="protein sequence ID" value="KAF0689784.1"/>
    <property type="molecule type" value="Genomic_DNA"/>
</dbReference>
<evidence type="ECO:0000313" key="1">
    <source>
        <dbReference type="EMBL" id="KAF0689784.1"/>
    </source>
</evidence>
<proteinExistence type="predicted"/>
<organism evidence="2 3">
    <name type="scientific">Aphanomyces stellatus</name>
    <dbReference type="NCBI Taxonomy" id="120398"/>
    <lineage>
        <taxon>Eukaryota</taxon>
        <taxon>Sar</taxon>
        <taxon>Stramenopiles</taxon>
        <taxon>Oomycota</taxon>
        <taxon>Saprolegniomycetes</taxon>
        <taxon>Saprolegniales</taxon>
        <taxon>Verrucalvaceae</taxon>
        <taxon>Aphanomyces</taxon>
    </lineage>
</organism>
<accession>A0A485LCI7</accession>
<protein>
    <submittedName>
        <fullName evidence="2">Aste57867_18803 protein</fullName>
    </submittedName>
</protein>
<name>A0A485LCI7_9STRA</name>
<evidence type="ECO:0000313" key="2">
    <source>
        <dbReference type="EMBL" id="VFT95537.1"/>
    </source>
</evidence>
<reference evidence="2 3" key="1">
    <citation type="submission" date="2019-03" db="EMBL/GenBank/DDBJ databases">
        <authorList>
            <person name="Gaulin E."/>
            <person name="Dumas B."/>
        </authorList>
    </citation>
    <scope>NUCLEOTIDE SEQUENCE [LARGE SCALE GENOMIC DNA]</scope>
    <source>
        <strain evidence="2">CBS 568.67</strain>
    </source>
</reference>
<sequence length="236" mass="25961">MSSKPLTKSLPQDAAARRAIFRDAVDVALGDVDAVMAAAHLSPPTMALPHIDVQPTLTKDNTVEVQVVRVMEVPDASVSQVSAALWRLIHHQLSQLVHYDPMAQSTVLEEVDADTLYTRYQCQFGPDQPRIESKSICHRRTLSADATTIVYRCFMDDAAFPTAANHVRHDEHGSLVVYCNPATKVTTVKMVSFLRPLADPAHPPAEGVADEFLHHLRASADVAMRILRQNIHDASA</sequence>
<dbReference type="EMBL" id="CAADRA010006433">
    <property type="protein sequence ID" value="VFT95537.1"/>
    <property type="molecule type" value="Genomic_DNA"/>
</dbReference>
<gene>
    <name evidence="2" type="primary">Aste57867_18803</name>
    <name evidence="1" type="ORF">As57867_018739</name>
    <name evidence="2" type="ORF">ASTE57867_18803</name>
</gene>
<evidence type="ECO:0000313" key="3">
    <source>
        <dbReference type="Proteomes" id="UP000332933"/>
    </source>
</evidence>
<keyword evidence="3" id="KW-1185">Reference proteome</keyword>